<evidence type="ECO:0000313" key="2">
    <source>
        <dbReference type="EMBL" id="ALC82131.1"/>
    </source>
</evidence>
<dbReference type="Pfam" id="PF12867">
    <property type="entry name" value="DinB_2"/>
    <property type="match status" value="1"/>
</dbReference>
<evidence type="ECO:0000259" key="1">
    <source>
        <dbReference type="Pfam" id="PF12867"/>
    </source>
</evidence>
<protein>
    <recommendedName>
        <fullName evidence="1">DinB-like domain-containing protein</fullName>
    </recommendedName>
</protein>
<accession>A0A0M5JJ00</accession>
<dbReference type="RefSeq" id="WP_053603911.1">
    <property type="nucleotide sequence ID" value="NZ_CP012600.1"/>
</dbReference>
<feature type="domain" description="DinB-like" evidence="1">
    <location>
        <begin position="4"/>
        <end position="152"/>
    </location>
</feature>
<name>A0A0M5JJ00_9BACI</name>
<dbReference type="PATRIC" id="fig|1441095.3.peg.2490"/>
<sequence length="164" mass="19193">MNIIHEARQKTRLLIHNLSDETLNKRPSAEEWSIQEVLDHLNKTDQMSSAFLKHRMKEAEIKEVKKQPIEIVEDRSHPRKAPEKLMPDRKSITLEQCKNELDQAREQLTIIISSISEKDLTKVLPHAVFKELTVAQWIGFIGHHEVRHSKQIEEILEKLNSKIN</sequence>
<organism evidence="2 3">
    <name type="scientific">Bacillus gobiensis</name>
    <dbReference type="NCBI Taxonomy" id="1441095"/>
    <lineage>
        <taxon>Bacteria</taxon>
        <taxon>Bacillati</taxon>
        <taxon>Bacillota</taxon>
        <taxon>Bacilli</taxon>
        <taxon>Bacillales</taxon>
        <taxon>Bacillaceae</taxon>
        <taxon>Bacillus</taxon>
    </lineage>
</organism>
<keyword evidence="3" id="KW-1185">Reference proteome</keyword>
<dbReference type="InterPro" id="IPR024775">
    <property type="entry name" value="DinB-like"/>
</dbReference>
<dbReference type="STRING" id="1441095.AM592_11445"/>
<proteinExistence type="predicted"/>
<reference evidence="3" key="1">
    <citation type="submission" date="2015-08" db="EMBL/GenBank/DDBJ databases">
        <title>Genome sequencing project for genomic taxonomy and phylogenomics of Bacillus-like bacteria.</title>
        <authorList>
            <person name="Liu B."/>
            <person name="Wang J."/>
            <person name="Zhu Y."/>
            <person name="Liu G."/>
            <person name="Chen Q."/>
            <person name="Chen Z."/>
            <person name="Lan J."/>
            <person name="Che J."/>
            <person name="Ge C."/>
            <person name="Shi H."/>
            <person name="Pan Z."/>
            <person name="Liu X."/>
        </authorList>
    </citation>
    <scope>NUCLEOTIDE SEQUENCE [LARGE SCALE GENOMIC DNA]</scope>
    <source>
        <strain evidence="3">FJAT-4402</strain>
    </source>
</reference>
<evidence type="ECO:0000313" key="3">
    <source>
        <dbReference type="Proteomes" id="UP000067625"/>
    </source>
</evidence>
<gene>
    <name evidence="2" type="ORF">AM592_11445</name>
</gene>
<dbReference type="InterPro" id="IPR034660">
    <property type="entry name" value="DinB/YfiT-like"/>
</dbReference>
<dbReference type="Proteomes" id="UP000067625">
    <property type="component" value="Chromosome"/>
</dbReference>
<dbReference type="OrthoDB" id="5464839at2"/>
<reference evidence="2 3" key="2">
    <citation type="journal article" date="2016" name="Int. J. Syst. Evol. Microbiol.">
        <title>Bacillus gobiensis sp. nov., isolated from a soil sample.</title>
        <authorList>
            <person name="Liu B."/>
            <person name="Liu G.H."/>
            <person name="Cetin S."/>
            <person name="Schumann P."/>
            <person name="Pan Z.Z."/>
            <person name="Chen Q.Q."/>
        </authorList>
    </citation>
    <scope>NUCLEOTIDE SEQUENCE [LARGE SCALE GENOMIC DNA]</scope>
    <source>
        <strain evidence="2 3">FJAT-4402</strain>
    </source>
</reference>
<dbReference type="EMBL" id="CP012600">
    <property type="protein sequence ID" value="ALC82131.1"/>
    <property type="molecule type" value="Genomic_DNA"/>
</dbReference>
<dbReference type="AlphaFoldDB" id="A0A0M5JJ00"/>
<dbReference type="SUPFAM" id="SSF109854">
    <property type="entry name" value="DinB/YfiT-like putative metalloenzymes"/>
    <property type="match status" value="1"/>
</dbReference>
<dbReference type="Gene3D" id="1.20.120.450">
    <property type="entry name" value="dinb family like domain"/>
    <property type="match status" value="1"/>
</dbReference>